<dbReference type="InterPro" id="IPR003609">
    <property type="entry name" value="Pan_app"/>
</dbReference>
<dbReference type="Gene3D" id="3.50.4.10">
    <property type="entry name" value="Hepatocyte Growth Factor"/>
    <property type="match status" value="2"/>
</dbReference>
<sequence length="379" mass="43105">MVNVCPAGSVVTFELITGYTFRGPSDTVAKIPGILHLQECLNSCLTDDTCKSFNFETGLCVLLRTSANERPEALVSSQFPVFTIYGQKVCLKDKNKSCTQGWAFERVNGFELKRMGKKSVKVMSRLDCMQLCLNERDFECRSVNYDTDSHECSLSDMDRHTINVNEDLKKRTYGPTNTNIDYIENNCIQEPKKFCEFLPVNGKRLKTVDSIYEAIDSIKDCKDKCLNSQFRCHSFDFSDNICRLSHLDRNSLTHIESPYLNAIGATTYELLLCYNVTISCRSREMVTKVRTSRLFNGKIYAKNRPNNCVNDITNSLDNDECDVKQSNPGHFTNDIVIQHHDMVVTTKDLALGVYCKFNLYNDSISILDLTIDGRLGYNI</sequence>
<name>A0A7R9KKS4_9ACAR</name>
<dbReference type="SUPFAM" id="SSF57414">
    <property type="entry name" value="Hairpin loop containing domain-like"/>
    <property type="match status" value="3"/>
</dbReference>
<protein>
    <recommendedName>
        <fullName evidence="1">Apple domain-containing protein</fullName>
    </recommendedName>
</protein>
<dbReference type="AlphaFoldDB" id="A0A7R9KKS4"/>
<dbReference type="EMBL" id="OC857035">
    <property type="protein sequence ID" value="CAD7624641.1"/>
    <property type="molecule type" value="Genomic_DNA"/>
</dbReference>
<evidence type="ECO:0000313" key="3">
    <source>
        <dbReference type="Proteomes" id="UP000759131"/>
    </source>
</evidence>
<keyword evidence="3" id="KW-1185">Reference proteome</keyword>
<reference evidence="2" key="1">
    <citation type="submission" date="2020-11" db="EMBL/GenBank/DDBJ databases">
        <authorList>
            <person name="Tran Van P."/>
        </authorList>
    </citation>
    <scope>NUCLEOTIDE SEQUENCE</scope>
</reference>
<feature type="domain" description="Apple" evidence="1">
    <location>
        <begin position="98"/>
        <end position="187"/>
    </location>
</feature>
<accession>A0A7R9KKS4</accession>
<dbReference type="PROSITE" id="PS50948">
    <property type="entry name" value="PAN"/>
    <property type="match status" value="3"/>
</dbReference>
<gene>
    <name evidence="2" type="ORF">OSB1V03_LOCUS5083</name>
</gene>
<dbReference type="GO" id="GO:0009653">
    <property type="term" value="P:anatomical structure morphogenesis"/>
    <property type="evidence" value="ECO:0007669"/>
    <property type="project" value="TreeGrafter"/>
</dbReference>
<feature type="domain" description="Apple" evidence="1">
    <location>
        <begin position="5"/>
        <end position="90"/>
    </location>
</feature>
<dbReference type="EMBL" id="CAJPIZ010002460">
    <property type="protein sequence ID" value="CAG2105071.1"/>
    <property type="molecule type" value="Genomic_DNA"/>
</dbReference>
<proteinExistence type="predicted"/>
<dbReference type="Proteomes" id="UP000759131">
    <property type="component" value="Unassembled WGS sequence"/>
</dbReference>
<dbReference type="PANTHER" id="PTHR47327">
    <property type="entry name" value="FI18240P1-RELATED"/>
    <property type="match status" value="1"/>
</dbReference>
<organism evidence="2">
    <name type="scientific">Medioppia subpectinata</name>
    <dbReference type="NCBI Taxonomy" id="1979941"/>
    <lineage>
        <taxon>Eukaryota</taxon>
        <taxon>Metazoa</taxon>
        <taxon>Ecdysozoa</taxon>
        <taxon>Arthropoda</taxon>
        <taxon>Chelicerata</taxon>
        <taxon>Arachnida</taxon>
        <taxon>Acari</taxon>
        <taxon>Acariformes</taxon>
        <taxon>Sarcoptiformes</taxon>
        <taxon>Oribatida</taxon>
        <taxon>Brachypylina</taxon>
        <taxon>Oppioidea</taxon>
        <taxon>Oppiidae</taxon>
        <taxon>Medioppia</taxon>
    </lineage>
</organism>
<dbReference type="InterPro" id="IPR052774">
    <property type="entry name" value="Celegans_DevNeuronal_Protein"/>
</dbReference>
<dbReference type="PANTHER" id="PTHR47327:SF2">
    <property type="entry name" value="FI18240P1-RELATED"/>
    <property type="match status" value="1"/>
</dbReference>
<dbReference type="OrthoDB" id="5867217at2759"/>
<dbReference type="Pfam" id="PF00024">
    <property type="entry name" value="PAN_1"/>
    <property type="match status" value="3"/>
</dbReference>
<dbReference type="SMART" id="SM00473">
    <property type="entry name" value="PAN_AP"/>
    <property type="match status" value="3"/>
</dbReference>
<feature type="domain" description="Apple" evidence="1">
    <location>
        <begin position="195"/>
        <end position="273"/>
    </location>
</feature>
<evidence type="ECO:0000313" key="2">
    <source>
        <dbReference type="EMBL" id="CAD7624641.1"/>
    </source>
</evidence>
<dbReference type="CDD" id="cd01099">
    <property type="entry name" value="PAN_AP_HGF"/>
    <property type="match status" value="1"/>
</dbReference>
<evidence type="ECO:0000259" key="1">
    <source>
        <dbReference type="PROSITE" id="PS50948"/>
    </source>
</evidence>